<reference evidence="2 4" key="2">
    <citation type="journal article" date="2016" name="Genome Announc.">
        <title>Genome Sequence of Nitrosomonas communis Strain Nm2, a Mesophilic Ammonia-Oxidizing Bacterium Isolated from Mediterranean Soil.</title>
        <authorList>
            <person name="Kozlowski J.A."/>
            <person name="Kits K.D."/>
            <person name="Stein L.Y."/>
        </authorList>
    </citation>
    <scope>NUCLEOTIDE SEQUENCE [LARGE SCALE GENOMIC DNA]</scope>
    <source>
        <strain evidence="2 4">Nm2</strain>
    </source>
</reference>
<accession>A0A0F7KFP6</accession>
<dbReference type="Proteomes" id="UP000034156">
    <property type="component" value="Chromosome"/>
</dbReference>
<feature type="chain" id="PRO_5035990347" evidence="1">
    <location>
        <begin position="20"/>
        <end position="129"/>
    </location>
</feature>
<proteinExistence type="predicted"/>
<dbReference type="OrthoDB" id="8547117at2"/>
<keyword evidence="4" id="KW-1185">Reference proteome</keyword>
<keyword evidence="1" id="KW-0732">Signal</keyword>
<dbReference type="EMBL" id="VNHT01000025">
    <property type="protein sequence ID" value="TYP87356.1"/>
    <property type="molecule type" value="Genomic_DNA"/>
</dbReference>
<dbReference type="EMBL" id="CP011451">
    <property type="protein sequence ID" value="AKH39265.1"/>
    <property type="molecule type" value="Genomic_DNA"/>
</dbReference>
<evidence type="ECO:0000313" key="4">
    <source>
        <dbReference type="Proteomes" id="UP000034156"/>
    </source>
</evidence>
<dbReference type="PATRIC" id="fig|44574.3.peg.4309"/>
<dbReference type="Proteomes" id="UP000324176">
    <property type="component" value="Unassembled WGS sequence"/>
</dbReference>
<protein>
    <submittedName>
        <fullName evidence="2">Uncharacterized protein</fullName>
    </submittedName>
</protein>
<evidence type="ECO:0000313" key="2">
    <source>
        <dbReference type="EMBL" id="AKH39265.1"/>
    </source>
</evidence>
<reference evidence="4" key="1">
    <citation type="submission" date="2015-05" db="EMBL/GenBank/DDBJ databases">
        <title>Draft genome of Nitrosomonas communis strain Nm2.</title>
        <authorList>
            <person name="Kozlowski J.A."/>
            <person name="Kits K.D."/>
            <person name="Stein L.Y."/>
        </authorList>
    </citation>
    <scope>NUCLEOTIDE SEQUENCE [LARGE SCALE GENOMIC DNA]</scope>
    <source>
        <strain evidence="4">Nm2</strain>
    </source>
</reference>
<name>A0A0F7KFP6_9PROT</name>
<dbReference type="RefSeq" id="WP_046851285.1">
    <property type="nucleotide sequence ID" value="NZ_CP011451.1"/>
</dbReference>
<sequence>MKKIIALFLLFSLSGTLYAAGPYDGIYSVIVSGVTSGYATVHEVNNKMVVIIVDPMPNTPWEPMIGTRRGNSVSLTNVVGVSSSDIQLKVTVNFNDNGPSTATIASCVNGISHVCLFPTGSKFNLEKLF</sequence>
<organism evidence="2 4">
    <name type="scientific">Nitrosomonas communis</name>
    <dbReference type="NCBI Taxonomy" id="44574"/>
    <lineage>
        <taxon>Bacteria</taxon>
        <taxon>Pseudomonadati</taxon>
        <taxon>Pseudomonadota</taxon>
        <taxon>Betaproteobacteria</taxon>
        <taxon>Nitrosomonadales</taxon>
        <taxon>Nitrosomonadaceae</taxon>
        <taxon>Nitrosomonas</taxon>
    </lineage>
</organism>
<evidence type="ECO:0000256" key="1">
    <source>
        <dbReference type="SAM" id="SignalP"/>
    </source>
</evidence>
<dbReference type="KEGG" id="nco:AAW31_17930"/>
<dbReference type="AlphaFoldDB" id="A0A0F7KFP6"/>
<feature type="signal peptide" evidence="1">
    <location>
        <begin position="1"/>
        <end position="19"/>
    </location>
</feature>
<gene>
    <name evidence="2" type="ORF">AAW31_17930</name>
    <name evidence="3" type="ORF">BCL69_102510</name>
</gene>
<evidence type="ECO:0000313" key="5">
    <source>
        <dbReference type="Proteomes" id="UP000324176"/>
    </source>
</evidence>
<evidence type="ECO:0000313" key="3">
    <source>
        <dbReference type="EMBL" id="TYP87356.1"/>
    </source>
</evidence>
<reference evidence="3 5" key="3">
    <citation type="submission" date="2019-07" db="EMBL/GenBank/DDBJ databases">
        <title>Active sludge and wastewater microbial communities from Klosterneuburg, Austria.</title>
        <authorList>
            <person name="Wagner M."/>
        </authorList>
    </citation>
    <scope>NUCLEOTIDE SEQUENCE [LARGE SCALE GENOMIC DNA]</scope>
    <source>
        <strain evidence="3 5">Nm2</strain>
    </source>
</reference>